<sequence length="147" mass="16897">MEHEVTLYIRTLMEHKRTFTTPVMTPVMLNFLRGMENQLLGPLEQPIIDSVGSRRQGTFGGTEYLQPGMLAAVYTDDELSRGYPKSWKPMPGTNITSSVHRESLLLWGFTLTEKSQRLRSETAAKLKWLYRETDDRMAIQQNTSQSK</sequence>
<evidence type="ECO:0000313" key="1">
    <source>
        <dbReference type="EMBL" id="CAD7249243.1"/>
    </source>
</evidence>
<organism evidence="1">
    <name type="scientific">Darwinula stevensoni</name>
    <dbReference type="NCBI Taxonomy" id="69355"/>
    <lineage>
        <taxon>Eukaryota</taxon>
        <taxon>Metazoa</taxon>
        <taxon>Ecdysozoa</taxon>
        <taxon>Arthropoda</taxon>
        <taxon>Crustacea</taxon>
        <taxon>Oligostraca</taxon>
        <taxon>Ostracoda</taxon>
        <taxon>Podocopa</taxon>
        <taxon>Podocopida</taxon>
        <taxon>Darwinulocopina</taxon>
        <taxon>Darwinuloidea</taxon>
        <taxon>Darwinulidae</taxon>
        <taxon>Darwinula</taxon>
    </lineage>
</organism>
<keyword evidence="2" id="KW-1185">Reference proteome</keyword>
<dbReference type="Proteomes" id="UP000677054">
    <property type="component" value="Unassembled WGS sequence"/>
</dbReference>
<dbReference type="EMBL" id="CAJPEV010002194">
    <property type="protein sequence ID" value="CAG0896071.1"/>
    <property type="molecule type" value="Genomic_DNA"/>
</dbReference>
<dbReference type="EMBL" id="LR901711">
    <property type="protein sequence ID" value="CAD7249243.1"/>
    <property type="molecule type" value="Genomic_DNA"/>
</dbReference>
<reference evidence="1" key="1">
    <citation type="submission" date="2020-11" db="EMBL/GenBank/DDBJ databases">
        <authorList>
            <person name="Tran Van P."/>
        </authorList>
    </citation>
    <scope>NUCLEOTIDE SEQUENCE</scope>
</reference>
<protein>
    <submittedName>
        <fullName evidence="1">Uncharacterized protein</fullName>
    </submittedName>
</protein>
<name>A0A7R8XKT6_9CRUS</name>
<evidence type="ECO:0000313" key="2">
    <source>
        <dbReference type="Proteomes" id="UP000677054"/>
    </source>
</evidence>
<gene>
    <name evidence="1" type="ORF">DSTB1V02_LOCUS9042</name>
</gene>
<proteinExistence type="predicted"/>
<accession>A0A7R8XKT6</accession>
<dbReference type="AlphaFoldDB" id="A0A7R8XKT6"/>